<dbReference type="Gene3D" id="3.80.10.10">
    <property type="entry name" value="Ribonuclease Inhibitor"/>
    <property type="match status" value="1"/>
</dbReference>
<organism evidence="1 2">
    <name type="scientific">Mycena maculata</name>
    <dbReference type="NCBI Taxonomy" id="230809"/>
    <lineage>
        <taxon>Eukaryota</taxon>
        <taxon>Fungi</taxon>
        <taxon>Dikarya</taxon>
        <taxon>Basidiomycota</taxon>
        <taxon>Agaricomycotina</taxon>
        <taxon>Agaricomycetes</taxon>
        <taxon>Agaricomycetidae</taxon>
        <taxon>Agaricales</taxon>
        <taxon>Marasmiineae</taxon>
        <taxon>Mycenaceae</taxon>
        <taxon>Mycena</taxon>
    </lineage>
</organism>
<gene>
    <name evidence="1" type="ORF">DFH07DRAFT_768230</name>
</gene>
<evidence type="ECO:0000313" key="1">
    <source>
        <dbReference type="EMBL" id="KAJ7771256.1"/>
    </source>
</evidence>
<sequence length="556" mass="62005">MATALCFVQGLLGRIPTALRILKELLRRAPTASSHTSVTLVTVPTDILHIILQLLYDTSPAEEERERYDHEICKGEYLLALSVTCRYMRAQTLPWIFREVYNWSRPGGGIWPETLWPFFMSVHIRDQSVRHPAHIALSPELCSVLSGMRSLTTVTVRLEASVPGELLGALSLAPCLTFLEIHQARFDGTAPSSPLPFATLKGLVVCISGFRGVVRSDTIDRRREVANVVALLKSFNHSLTMLQISGDLLSPDFLSLTWLHLRSFIVTEHTPTPYIAVPELVSKMPALRDLSILFSADLSRDRDAGEMYPPFKLGTPGGGLLTHRSPLLTTITLSNLEPADPIFSQLPHSLESLHLLAMQDGYIPGPSSPGSLWEAPFTLTTIPIALESISHLQELTALSLTLDDFATADTILRIASVFPRLRFLQLGHATYSHGHQFCFDVRDAYMIQDSILHALQCFSRLTHLRISLDFFERAIDAQDGPQGRAAQWLLEGLPGLCTVAFSWGRSWDDYGFENIIWRVWDRSVFLLPRAPPAFEPEPAEDVVYGVAIPPREQRST</sequence>
<evidence type="ECO:0000313" key="2">
    <source>
        <dbReference type="Proteomes" id="UP001215280"/>
    </source>
</evidence>
<accession>A0AAD7NQU4</accession>
<reference evidence="1" key="1">
    <citation type="submission" date="2023-03" db="EMBL/GenBank/DDBJ databases">
        <title>Massive genome expansion in bonnet fungi (Mycena s.s.) driven by repeated elements and novel gene families across ecological guilds.</title>
        <authorList>
            <consortium name="Lawrence Berkeley National Laboratory"/>
            <person name="Harder C.B."/>
            <person name="Miyauchi S."/>
            <person name="Viragh M."/>
            <person name="Kuo A."/>
            <person name="Thoen E."/>
            <person name="Andreopoulos B."/>
            <person name="Lu D."/>
            <person name="Skrede I."/>
            <person name="Drula E."/>
            <person name="Henrissat B."/>
            <person name="Morin E."/>
            <person name="Kohler A."/>
            <person name="Barry K."/>
            <person name="LaButti K."/>
            <person name="Morin E."/>
            <person name="Salamov A."/>
            <person name="Lipzen A."/>
            <person name="Mereny Z."/>
            <person name="Hegedus B."/>
            <person name="Baldrian P."/>
            <person name="Stursova M."/>
            <person name="Weitz H."/>
            <person name="Taylor A."/>
            <person name="Grigoriev I.V."/>
            <person name="Nagy L.G."/>
            <person name="Martin F."/>
            <person name="Kauserud H."/>
        </authorList>
    </citation>
    <scope>NUCLEOTIDE SEQUENCE</scope>
    <source>
        <strain evidence="1">CBHHK188m</strain>
    </source>
</reference>
<dbReference type="SUPFAM" id="SSF52047">
    <property type="entry name" value="RNI-like"/>
    <property type="match status" value="1"/>
</dbReference>
<dbReference type="Proteomes" id="UP001215280">
    <property type="component" value="Unassembled WGS sequence"/>
</dbReference>
<dbReference type="EMBL" id="JARJLG010000021">
    <property type="protein sequence ID" value="KAJ7771256.1"/>
    <property type="molecule type" value="Genomic_DNA"/>
</dbReference>
<dbReference type="InterPro" id="IPR032675">
    <property type="entry name" value="LRR_dom_sf"/>
</dbReference>
<dbReference type="AlphaFoldDB" id="A0AAD7NQU4"/>
<keyword evidence="2" id="KW-1185">Reference proteome</keyword>
<comment type="caution">
    <text evidence="1">The sequence shown here is derived from an EMBL/GenBank/DDBJ whole genome shotgun (WGS) entry which is preliminary data.</text>
</comment>
<protein>
    <submittedName>
        <fullName evidence="1">Uncharacterized protein</fullName>
    </submittedName>
</protein>
<name>A0AAD7NQU4_9AGAR</name>
<proteinExistence type="predicted"/>